<evidence type="ECO:0000313" key="2">
    <source>
        <dbReference type="EMBL" id="MBR0600175.1"/>
    </source>
</evidence>
<proteinExistence type="predicted"/>
<feature type="transmembrane region" description="Helical" evidence="1">
    <location>
        <begin position="12"/>
        <end position="33"/>
    </location>
</feature>
<comment type="caution">
    <text evidence="2">The sequence shown here is derived from an EMBL/GenBank/DDBJ whole genome shotgun (WGS) entry which is preliminary data.</text>
</comment>
<evidence type="ECO:0000313" key="3">
    <source>
        <dbReference type="Proteomes" id="UP000675664"/>
    </source>
</evidence>
<dbReference type="Proteomes" id="UP000675664">
    <property type="component" value="Unassembled WGS sequence"/>
</dbReference>
<name>A0A8J8B5B3_9FIRM</name>
<keyword evidence="3" id="KW-1185">Reference proteome</keyword>
<keyword evidence="1" id="KW-1133">Transmembrane helix</keyword>
<keyword evidence="1" id="KW-0472">Membrane</keyword>
<dbReference type="EMBL" id="JAGSND010000022">
    <property type="protein sequence ID" value="MBR0600175.1"/>
    <property type="molecule type" value="Genomic_DNA"/>
</dbReference>
<organism evidence="2 3">
    <name type="scientific">Sinanaerobacter chloroacetimidivorans</name>
    <dbReference type="NCBI Taxonomy" id="2818044"/>
    <lineage>
        <taxon>Bacteria</taxon>
        <taxon>Bacillati</taxon>
        <taxon>Bacillota</taxon>
        <taxon>Clostridia</taxon>
        <taxon>Peptostreptococcales</taxon>
        <taxon>Anaerovoracaceae</taxon>
        <taxon>Sinanaerobacter</taxon>
    </lineage>
</organism>
<protein>
    <submittedName>
        <fullName evidence="2">Uncharacterized protein</fullName>
    </submittedName>
</protein>
<sequence length="132" mass="15466">MAINNKIVRKIIIFVLILFCISSTIFLWARYGWRFWDFKMCTYPSGIYVSDVIVNEDHIAVRGSTTYSGDRFVGYVYDIADRKLYIGLKYNLFFGIWDGDASFDIKIPCDTETIDEVYLSNDVEKKLIWPDE</sequence>
<evidence type="ECO:0000256" key="1">
    <source>
        <dbReference type="SAM" id="Phobius"/>
    </source>
</evidence>
<gene>
    <name evidence="2" type="ORF">KCX82_20020</name>
</gene>
<keyword evidence="1" id="KW-0812">Transmembrane</keyword>
<reference evidence="2" key="2">
    <citation type="submission" date="2021-04" db="EMBL/GenBank/DDBJ databases">
        <authorList>
            <person name="Liu J."/>
        </authorList>
    </citation>
    <scope>NUCLEOTIDE SEQUENCE</scope>
    <source>
        <strain evidence="2">BAD-6</strain>
    </source>
</reference>
<dbReference type="AlphaFoldDB" id="A0A8J8B5B3"/>
<accession>A0A8J8B5B3</accession>
<dbReference type="RefSeq" id="WP_227020289.1">
    <property type="nucleotide sequence ID" value="NZ_JAGSND010000022.1"/>
</dbReference>
<reference evidence="2" key="1">
    <citation type="submission" date="2021-04" db="EMBL/GenBank/DDBJ databases">
        <title>Sinoanaerobacter chloroacetimidivorans sp. nov., an obligate anaerobic bacterium isolated from anaerobic sludge.</title>
        <authorList>
            <person name="Bao Y."/>
        </authorList>
    </citation>
    <scope>NUCLEOTIDE SEQUENCE</scope>
    <source>
        <strain evidence="2">BAD-6</strain>
    </source>
</reference>